<dbReference type="Gene3D" id="2.60.60.20">
    <property type="entry name" value="PLAT/LH2 domain"/>
    <property type="match status" value="1"/>
</dbReference>
<dbReference type="InterPro" id="IPR052970">
    <property type="entry name" value="Inner_ear_hair_cell_LOXHD"/>
</dbReference>
<reference evidence="4" key="1">
    <citation type="submission" date="2016-10" db="EMBL/GenBank/DDBJ databases">
        <authorList>
            <person name="Varghese N."/>
            <person name="Submissions S."/>
        </authorList>
    </citation>
    <scope>NUCLEOTIDE SEQUENCE [LARGE SCALE GENOMIC DNA]</scope>
    <source>
        <strain evidence="4">DSM 44232</strain>
    </source>
</reference>
<proteinExistence type="predicted"/>
<dbReference type="EMBL" id="FOYL01000001">
    <property type="protein sequence ID" value="SFQ97443.1"/>
    <property type="molecule type" value="Genomic_DNA"/>
</dbReference>
<dbReference type="PROSITE" id="PS50095">
    <property type="entry name" value="PLAT"/>
    <property type="match status" value="1"/>
</dbReference>
<keyword evidence="1" id="KW-0732">Signal</keyword>
<organism evidence="3 4">
    <name type="scientific">Lentzea waywayandensis</name>
    <dbReference type="NCBI Taxonomy" id="84724"/>
    <lineage>
        <taxon>Bacteria</taxon>
        <taxon>Bacillati</taxon>
        <taxon>Actinomycetota</taxon>
        <taxon>Actinomycetes</taxon>
        <taxon>Pseudonocardiales</taxon>
        <taxon>Pseudonocardiaceae</taxon>
        <taxon>Lentzea</taxon>
    </lineage>
</organism>
<keyword evidence="4" id="KW-1185">Reference proteome</keyword>
<gene>
    <name evidence="3" type="ORF">SAMN04488564_101449</name>
</gene>
<dbReference type="InterPro" id="IPR001024">
    <property type="entry name" value="PLAT/LH2_dom"/>
</dbReference>
<evidence type="ECO:0000256" key="1">
    <source>
        <dbReference type="SAM" id="SignalP"/>
    </source>
</evidence>
<accession>A0A1I6CWH3</accession>
<feature type="signal peptide" evidence="1">
    <location>
        <begin position="1"/>
        <end position="27"/>
    </location>
</feature>
<dbReference type="PANTHER" id="PTHR45901">
    <property type="entry name" value="PROTEIN CBG12474"/>
    <property type="match status" value="1"/>
</dbReference>
<name>A0A1I6CWH3_9PSEU</name>
<feature type="domain" description="PLAT" evidence="2">
    <location>
        <begin position="30"/>
        <end position="142"/>
    </location>
</feature>
<dbReference type="Pfam" id="PF01477">
    <property type="entry name" value="PLAT"/>
    <property type="match status" value="1"/>
</dbReference>
<dbReference type="InterPro" id="IPR036392">
    <property type="entry name" value="PLAT/LH2_dom_sf"/>
</dbReference>
<dbReference type="SMART" id="SM00308">
    <property type="entry name" value="LH2"/>
    <property type="match status" value="1"/>
</dbReference>
<evidence type="ECO:0000313" key="4">
    <source>
        <dbReference type="Proteomes" id="UP000198583"/>
    </source>
</evidence>
<dbReference type="RefSeq" id="WP_093588033.1">
    <property type="nucleotide sequence ID" value="NZ_FOYL01000001.1"/>
</dbReference>
<dbReference type="Proteomes" id="UP000198583">
    <property type="component" value="Unassembled WGS sequence"/>
</dbReference>
<dbReference type="PANTHER" id="PTHR45901:SF3">
    <property type="entry name" value="LIPOXYGENASE HOMOLOGY DOMAIN-CONTAINING PROTEIN 1"/>
    <property type="match status" value="1"/>
</dbReference>
<dbReference type="OrthoDB" id="3691437at2"/>
<sequence length="143" mass="15313">MKVATTAVVGVLAAAFAGTLAMGTAQAAPGQYRIEVRTCNVDKAGTDSRVEVRLNGTTSSGWINLDNPGDDRERGKTDVYDFTLSEVGPLTSFDIAFDNKGDSSHWCLEEVVVRGPQGVTIHPHHNWLRSATTKTNPLRLGSA</sequence>
<protein>
    <submittedName>
        <fullName evidence="3">PLAT/LH2 domain-containing protein</fullName>
    </submittedName>
</protein>
<dbReference type="AlphaFoldDB" id="A0A1I6CWH3"/>
<dbReference type="STRING" id="84724.SAMN04488564_101449"/>
<feature type="chain" id="PRO_5011728279" evidence="1">
    <location>
        <begin position="28"/>
        <end position="143"/>
    </location>
</feature>
<dbReference type="SUPFAM" id="SSF49723">
    <property type="entry name" value="Lipase/lipooxygenase domain (PLAT/LH2 domain)"/>
    <property type="match status" value="1"/>
</dbReference>
<evidence type="ECO:0000313" key="3">
    <source>
        <dbReference type="EMBL" id="SFQ97443.1"/>
    </source>
</evidence>
<evidence type="ECO:0000259" key="2">
    <source>
        <dbReference type="PROSITE" id="PS50095"/>
    </source>
</evidence>